<organism evidence="3 4">
    <name type="scientific">Desulforamulus ferrireducens</name>
    <dbReference type="NCBI Taxonomy" id="1833852"/>
    <lineage>
        <taxon>Bacteria</taxon>
        <taxon>Bacillati</taxon>
        <taxon>Bacillota</taxon>
        <taxon>Clostridia</taxon>
        <taxon>Eubacteriales</taxon>
        <taxon>Peptococcaceae</taxon>
        <taxon>Desulforamulus</taxon>
    </lineage>
</organism>
<dbReference type="Pfam" id="PF01381">
    <property type="entry name" value="HTH_3"/>
    <property type="match status" value="1"/>
</dbReference>
<dbReference type="GO" id="GO:0003677">
    <property type="term" value="F:DNA binding"/>
    <property type="evidence" value="ECO:0007669"/>
    <property type="project" value="UniProtKB-KW"/>
</dbReference>
<evidence type="ECO:0000259" key="2">
    <source>
        <dbReference type="PROSITE" id="PS50943"/>
    </source>
</evidence>
<evidence type="ECO:0000256" key="1">
    <source>
        <dbReference type="ARBA" id="ARBA00023125"/>
    </source>
</evidence>
<dbReference type="GO" id="GO:0003700">
    <property type="term" value="F:DNA-binding transcription factor activity"/>
    <property type="evidence" value="ECO:0007669"/>
    <property type="project" value="TreeGrafter"/>
</dbReference>
<keyword evidence="1" id="KW-0238">DNA-binding</keyword>
<dbReference type="SMART" id="SM00530">
    <property type="entry name" value="HTH_XRE"/>
    <property type="match status" value="1"/>
</dbReference>
<dbReference type="EMBL" id="CP019698">
    <property type="protein sequence ID" value="AQS60275.1"/>
    <property type="molecule type" value="Genomic_DNA"/>
</dbReference>
<evidence type="ECO:0000313" key="3">
    <source>
        <dbReference type="EMBL" id="AQS60275.1"/>
    </source>
</evidence>
<reference evidence="3 4" key="1">
    <citation type="journal article" date="2016" name="Int. J. Syst. Evol. Microbiol.">
        <title>Desulfotomaculum ferrireducens sp. nov., a moderately thermophilic sulfate-reducing and dissimilatory Fe(III)-reducing bacterium isolated from compost.</title>
        <authorList>
            <person name="Yang G."/>
            <person name="Guo J."/>
            <person name="Zhuang L."/>
            <person name="Yuan Y."/>
            <person name="Zhou S."/>
        </authorList>
    </citation>
    <scope>NUCLEOTIDE SEQUENCE [LARGE SCALE GENOMIC DNA]</scope>
    <source>
        <strain evidence="3 4">GSS09</strain>
    </source>
</reference>
<evidence type="ECO:0000313" key="4">
    <source>
        <dbReference type="Proteomes" id="UP000189464"/>
    </source>
</evidence>
<name>A0A1S6IZS4_9FIRM</name>
<dbReference type="InterPro" id="IPR050807">
    <property type="entry name" value="TransReg_Diox_bact_type"/>
</dbReference>
<dbReference type="SUPFAM" id="SSF47413">
    <property type="entry name" value="lambda repressor-like DNA-binding domains"/>
    <property type="match status" value="1"/>
</dbReference>
<dbReference type="CDD" id="cd00093">
    <property type="entry name" value="HTH_XRE"/>
    <property type="match status" value="1"/>
</dbReference>
<feature type="domain" description="HTH cro/C1-type" evidence="2">
    <location>
        <begin position="7"/>
        <end position="61"/>
    </location>
</feature>
<dbReference type="KEGG" id="dfg:B0537_15065"/>
<dbReference type="Gene3D" id="1.10.260.40">
    <property type="entry name" value="lambda repressor-like DNA-binding domains"/>
    <property type="match status" value="1"/>
</dbReference>
<dbReference type="InterPro" id="IPR010982">
    <property type="entry name" value="Lambda_DNA-bd_dom_sf"/>
</dbReference>
<dbReference type="PANTHER" id="PTHR46797">
    <property type="entry name" value="HTH-TYPE TRANSCRIPTIONAL REGULATOR"/>
    <property type="match status" value="1"/>
</dbReference>
<dbReference type="GO" id="GO:0005829">
    <property type="term" value="C:cytosol"/>
    <property type="evidence" value="ECO:0007669"/>
    <property type="project" value="TreeGrafter"/>
</dbReference>
<accession>A0A1S6IZS4</accession>
<dbReference type="OrthoDB" id="1684348at2"/>
<gene>
    <name evidence="3" type="ORF">B0537_15065</name>
</gene>
<keyword evidence="4" id="KW-1185">Reference proteome</keyword>
<protein>
    <recommendedName>
        <fullName evidence="2">HTH cro/C1-type domain-containing protein</fullName>
    </recommendedName>
</protein>
<dbReference type="STRING" id="1833852.B0537_15065"/>
<dbReference type="PROSITE" id="PS50943">
    <property type="entry name" value="HTH_CROC1"/>
    <property type="match status" value="1"/>
</dbReference>
<dbReference type="InterPro" id="IPR001387">
    <property type="entry name" value="Cro/C1-type_HTH"/>
</dbReference>
<dbReference type="Proteomes" id="UP000189464">
    <property type="component" value="Chromosome"/>
</dbReference>
<dbReference type="AlphaFoldDB" id="A0A1S6IZS4"/>
<dbReference type="PANTHER" id="PTHR46797:SF1">
    <property type="entry name" value="METHYLPHOSPHONATE SYNTHASE"/>
    <property type="match status" value="1"/>
</dbReference>
<sequence length="77" mass="8645">MHVGKRIKEIRQESGVMAKHVARKAGISLWYLSMIENGKRVPSLEKLEAIADVLGVDVARFFLAHEVSEMLNKGQAR</sequence>
<dbReference type="RefSeq" id="WP_077715307.1">
    <property type="nucleotide sequence ID" value="NZ_CP019698.1"/>
</dbReference>
<proteinExistence type="predicted"/>